<proteinExistence type="inferred from homology"/>
<comment type="catalytic activity">
    <reaction evidence="8">
        <text>DNA(n) + a 2'-deoxyribonucleoside 5'-triphosphate = DNA(n+1) + diphosphate</text>
        <dbReference type="Rhea" id="RHEA:22508"/>
        <dbReference type="Rhea" id="RHEA-COMP:17339"/>
        <dbReference type="Rhea" id="RHEA-COMP:17340"/>
        <dbReference type="ChEBI" id="CHEBI:33019"/>
        <dbReference type="ChEBI" id="CHEBI:61560"/>
        <dbReference type="ChEBI" id="CHEBI:173112"/>
        <dbReference type="EC" id="2.7.7.7"/>
    </reaction>
</comment>
<keyword evidence="4" id="KW-0548">Nucleotidyltransferase</keyword>
<dbReference type="InterPro" id="IPR004868">
    <property type="entry name" value="DNA-dir_DNA_pol_B_mt/vir"/>
</dbReference>
<comment type="caution">
    <text evidence="10">The sequence shown here is derived from an EMBL/GenBank/DDBJ whole genome shotgun (WGS) entry which is preliminary data.</text>
</comment>
<evidence type="ECO:0000256" key="4">
    <source>
        <dbReference type="ARBA" id="ARBA00022695"/>
    </source>
</evidence>
<dbReference type="PANTHER" id="PTHR33568:SF3">
    <property type="entry name" value="DNA-DIRECTED DNA POLYMERASE"/>
    <property type="match status" value="1"/>
</dbReference>
<dbReference type="Gene3D" id="3.30.420.10">
    <property type="entry name" value="Ribonuclease H-like superfamily/Ribonuclease H"/>
    <property type="match status" value="1"/>
</dbReference>
<evidence type="ECO:0000256" key="3">
    <source>
        <dbReference type="ARBA" id="ARBA00022679"/>
    </source>
</evidence>
<protein>
    <recommendedName>
        <fullName evidence="2">DNA-directed DNA polymerase</fullName>
        <ecNumber evidence="2">2.7.7.7</ecNumber>
    </recommendedName>
</protein>
<dbReference type="GO" id="GO:0003887">
    <property type="term" value="F:DNA-directed DNA polymerase activity"/>
    <property type="evidence" value="ECO:0007669"/>
    <property type="project" value="UniProtKB-KW"/>
</dbReference>
<dbReference type="Proteomes" id="UP000230750">
    <property type="component" value="Unassembled WGS sequence"/>
</dbReference>
<keyword evidence="7" id="KW-0238">DNA-binding</keyword>
<evidence type="ECO:0000256" key="1">
    <source>
        <dbReference type="ARBA" id="ARBA00005755"/>
    </source>
</evidence>
<dbReference type="Gene3D" id="1.10.287.690">
    <property type="entry name" value="Helix hairpin bin"/>
    <property type="match status" value="1"/>
</dbReference>
<feature type="domain" description="DNA-directed DNA polymerase family B mitochondria/virus" evidence="9">
    <location>
        <begin position="376"/>
        <end position="673"/>
    </location>
</feature>
<dbReference type="InterPro" id="IPR023211">
    <property type="entry name" value="DNA_pol_palm_dom_sf"/>
</dbReference>
<evidence type="ECO:0000256" key="8">
    <source>
        <dbReference type="ARBA" id="ARBA00049244"/>
    </source>
</evidence>
<dbReference type="OrthoDB" id="10063027at2759"/>
<dbReference type="SUPFAM" id="SSF56672">
    <property type="entry name" value="DNA/RNA polymerases"/>
    <property type="match status" value="1"/>
</dbReference>
<dbReference type="SUPFAM" id="SSF53098">
    <property type="entry name" value="Ribonuclease H-like"/>
    <property type="match status" value="1"/>
</dbReference>
<dbReference type="GO" id="GO:0006260">
    <property type="term" value="P:DNA replication"/>
    <property type="evidence" value="ECO:0007669"/>
    <property type="project" value="UniProtKB-KW"/>
</dbReference>
<evidence type="ECO:0000256" key="7">
    <source>
        <dbReference type="ARBA" id="ARBA00023125"/>
    </source>
</evidence>
<comment type="similarity">
    <text evidence="1">Belongs to the DNA polymerase type-B family.</text>
</comment>
<feature type="domain" description="DNA-directed DNA polymerase family B mitochondria/virus" evidence="9">
    <location>
        <begin position="45"/>
        <end position="236"/>
    </location>
</feature>
<keyword evidence="5" id="KW-0235">DNA replication</keyword>
<name>A0A2G8JMB8_STIJA</name>
<accession>A0A2G8JMB8</accession>
<evidence type="ECO:0000313" key="10">
    <source>
        <dbReference type="EMBL" id="PIK36931.1"/>
    </source>
</evidence>
<sequence>MCHCLEWPEFDKVCGTCNNREQKIFKGETTVSAFCEWLLTETNSDAIAIAHNMKGYDGHFVLSYLTKTGRCPDVLMNGSKIMRLTIKSEKNKKIKLIDSFNFIPMRLANFPKTFGVEEQKGYFPHRFNQEANEDYEGKWPEQDMYCPDEMTSEDRNKFAQWYKEQKDKKFCFQEEILKYCKGDVDLLRRGCGRFRAFLQDLADEDPFEKCVTIASVALRVFQTQFLEENKIALIKGTKRYQKQSAIAIKWLKWMEKKDKCEIQHVFHKGEKKILQYRVDGFCKDTNKVYEFYGCYWHGCPKCCPNNNSGPGTFETTNDAYKHCLDRSDIVRNEGYELEEIWECDYEEQLRKDKEMKYFIDQLADPDPRTGPLIPQEAFYGGRTNATKLYHKVSGTDKIRYIDVCSLYPWVNKYGKYPIGHPKIIQEDLNVDKLQDYEGLIKCTVLPPFGLLHPVLPYRVKGKLLFPLCRTCAEEGAKKCIHNQKERQLRGTWVTDEVKKAVEMGYQITEIREVWHFEETSKDTGSLFSGYVNGFLKVKQESEGWPPECNKEEERRRYIDEYKVREGIELNYHDIQKNPGRRMLAKLMLNSLWGKFGQRNNPTQTKFVKDIEELYKMLREKRTLIENIRYINDDQTAEVQWRVADEYVQPAPNTNIFIAAYTTAQARLKLYSYLEELDDRVLYFDTDSIIYISKDGEYNPPTGRYLGDMTDELEKDYGINSYIDEFVSAGPKNYAYKVISPTSSAPIYVCKVKGFSLNHSTSKAMYFDYQR</sequence>
<dbReference type="InterPro" id="IPR043502">
    <property type="entry name" value="DNA/RNA_pol_sf"/>
</dbReference>
<dbReference type="AlphaFoldDB" id="A0A2G8JMB8"/>
<keyword evidence="3" id="KW-0808">Transferase</keyword>
<reference evidence="10 11" key="1">
    <citation type="journal article" date="2017" name="PLoS Biol.">
        <title>The sea cucumber genome provides insights into morphological evolution and visceral regeneration.</title>
        <authorList>
            <person name="Zhang X."/>
            <person name="Sun L."/>
            <person name="Yuan J."/>
            <person name="Sun Y."/>
            <person name="Gao Y."/>
            <person name="Zhang L."/>
            <person name="Li S."/>
            <person name="Dai H."/>
            <person name="Hamel J.F."/>
            <person name="Liu C."/>
            <person name="Yu Y."/>
            <person name="Liu S."/>
            <person name="Lin W."/>
            <person name="Guo K."/>
            <person name="Jin S."/>
            <person name="Xu P."/>
            <person name="Storey K.B."/>
            <person name="Huan P."/>
            <person name="Zhang T."/>
            <person name="Zhou Y."/>
            <person name="Zhang J."/>
            <person name="Lin C."/>
            <person name="Li X."/>
            <person name="Xing L."/>
            <person name="Huo D."/>
            <person name="Sun M."/>
            <person name="Wang L."/>
            <person name="Mercier A."/>
            <person name="Li F."/>
            <person name="Yang H."/>
            <person name="Xiang J."/>
        </authorList>
    </citation>
    <scope>NUCLEOTIDE SEQUENCE [LARGE SCALE GENOMIC DNA]</scope>
    <source>
        <strain evidence="10">Shaxun</strain>
        <tissue evidence="10">Muscle</tissue>
    </source>
</reference>
<keyword evidence="11" id="KW-1185">Reference proteome</keyword>
<dbReference type="GO" id="GO:0000166">
    <property type="term" value="F:nucleotide binding"/>
    <property type="evidence" value="ECO:0007669"/>
    <property type="project" value="InterPro"/>
</dbReference>
<keyword evidence="6" id="KW-0239">DNA-directed DNA polymerase</keyword>
<dbReference type="Gene3D" id="3.90.1600.10">
    <property type="entry name" value="Palm domain of DNA polymerase"/>
    <property type="match status" value="1"/>
</dbReference>
<dbReference type="GO" id="GO:0003677">
    <property type="term" value="F:DNA binding"/>
    <property type="evidence" value="ECO:0007669"/>
    <property type="project" value="UniProtKB-KW"/>
</dbReference>
<dbReference type="EC" id="2.7.7.7" evidence="2"/>
<evidence type="ECO:0000256" key="6">
    <source>
        <dbReference type="ARBA" id="ARBA00022932"/>
    </source>
</evidence>
<dbReference type="Pfam" id="PF03175">
    <property type="entry name" value="DNA_pol_B_2"/>
    <property type="match status" value="2"/>
</dbReference>
<dbReference type="PANTHER" id="PTHR33568">
    <property type="entry name" value="DNA POLYMERASE"/>
    <property type="match status" value="1"/>
</dbReference>
<dbReference type="EMBL" id="MRZV01001593">
    <property type="protein sequence ID" value="PIK36931.1"/>
    <property type="molecule type" value="Genomic_DNA"/>
</dbReference>
<evidence type="ECO:0000313" key="11">
    <source>
        <dbReference type="Proteomes" id="UP000230750"/>
    </source>
</evidence>
<evidence type="ECO:0000256" key="5">
    <source>
        <dbReference type="ARBA" id="ARBA00022705"/>
    </source>
</evidence>
<gene>
    <name evidence="10" type="ORF">BSL78_26238</name>
</gene>
<dbReference type="InterPro" id="IPR012337">
    <property type="entry name" value="RNaseH-like_sf"/>
</dbReference>
<dbReference type="InterPro" id="IPR036397">
    <property type="entry name" value="RNaseH_sf"/>
</dbReference>
<dbReference type="STRING" id="307972.A0A2G8JMB8"/>
<evidence type="ECO:0000259" key="9">
    <source>
        <dbReference type="Pfam" id="PF03175"/>
    </source>
</evidence>
<dbReference type="Gene3D" id="3.40.960.10">
    <property type="entry name" value="VSR Endonuclease"/>
    <property type="match status" value="1"/>
</dbReference>
<evidence type="ECO:0000256" key="2">
    <source>
        <dbReference type="ARBA" id="ARBA00012417"/>
    </source>
</evidence>
<organism evidence="10 11">
    <name type="scientific">Stichopus japonicus</name>
    <name type="common">Sea cucumber</name>
    <dbReference type="NCBI Taxonomy" id="307972"/>
    <lineage>
        <taxon>Eukaryota</taxon>
        <taxon>Metazoa</taxon>
        <taxon>Echinodermata</taxon>
        <taxon>Eleutherozoa</taxon>
        <taxon>Echinozoa</taxon>
        <taxon>Holothuroidea</taxon>
        <taxon>Aspidochirotacea</taxon>
        <taxon>Aspidochirotida</taxon>
        <taxon>Stichopodidae</taxon>
        <taxon>Apostichopus</taxon>
    </lineage>
</organism>